<feature type="transmembrane region" description="Helical" evidence="1">
    <location>
        <begin position="32"/>
        <end position="50"/>
    </location>
</feature>
<dbReference type="AlphaFoldDB" id="X1T9X5"/>
<reference evidence="2" key="1">
    <citation type="journal article" date="2014" name="Front. Microbiol.">
        <title>High frequency of phylogenetically diverse reductive dehalogenase-homologous genes in deep subseafloor sedimentary metagenomes.</title>
        <authorList>
            <person name="Kawai M."/>
            <person name="Futagami T."/>
            <person name="Toyoda A."/>
            <person name="Takaki Y."/>
            <person name="Nishi S."/>
            <person name="Hori S."/>
            <person name="Arai W."/>
            <person name="Tsubouchi T."/>
            <person name="Morono Y."/>
            <person name="Uchiyama I."/>
            <person name="Ito T."/>
            <person name="Fujiyama A."/>
            <person name="Inagaki F."/>
            <person name="Takami H."/>
        </authorList>
    </citation>
    <scope>NUCLEOTIDE SEQUENCE</scope>
    <source>
        <strain evidence="2">Expedition CK06-06</strain>
    </source>
</reference>
<name>X1T9X5_9ZZZZ</name>
<evidence type="ECO:0008006" key="3">
    <source>
        <dbReference type="Google" id="ProtNLM"/>
    </source>
</evidence>
<gene>
    <name evidence="2" type="ORF">S12H4_39607</name>
</gene>
<organism evidence="2">
    <name type="scientific">marine sediment metagenome</name>
    <dbReference type="NCBI Taxonomy" id="412755"/>
    <lineage>
        <taxon>unclassified sequences</taxon>
        <taxon>metagenomes</taxon>
        <taxon>ecological metagenomes</taxon>
    </lineage>
</organism>
<feature type="non-terminal residue" evidence="2">
    <location>
        <position position="68"/>
    </location>
</feature>
<protein>
    <recommendedName>
        <fullName evidence="3">DUF5658 domain-containing protein</fullName>
    </recommendedName>
</protein>
<keyword evidence="1" id="KW-1133">Transmembrane helix</keyword>
<proteinExistence type="predicted"/>
<keyword evidence="1" id="KW-0812">Transmembrane</keyword>
<keyword evidence="1" id="KW-0472">Membrane</keyword>
<accession>X1T9X5</accession>
<comment type="caution">
    <text evidence="2">The sequence shown here is derived from an EMBL/GenBank/DDBJ whole genome shotgun (WGS) entry which is preliminary data.</text>
</comment>
<evidence type="ECO:0000313" key="2">
    <source>
        <dbReference type="EMBL" id="GAI88191.1"/>
    </source>
</evidence>
<sequence length="68" mass="7270">MGLNMADALLTKEAVSMGAVELMPLARVADGLLWRGIMAAAVIAGLYHFGKEKLLLPLNIALIGVCFW</sequence>
<evidence type="ECO:0000256" key="1">
    <source>
        <dbReference type="SAM" id="Phobius"/>
    </source>
</evidence>
<dbReference type="EMBL" id="BARW01023948">
    <property type="protein sequence ID" value="GAI88191.1"/>
    <property type="molecule type" value="Genomic_DNA"/>
</dbReference>